<feature type="transmembrane region" description="Helical" evidence="29">
    <location>
        <begin position="750"/>
        <end position="771"/>
    </location>
</feature>
<evidence type="ECO:0000256" key="9">
    <source>
        <dbReference type="ARBA" id="ARBA00022527"/>
    </source>
</evidence>
<evidence type="ECO:0000256" key="3">
    <source>
        <dbReference type="ARBA" id="ARBA00004191"/>
    </source>
</evidence>
<dbReference type="GO" id="GO:0005886">
    <property type="term" value="C:plasma membrane"/>
    <property type="evidence" value="ECO:0007669"/>
    <property type="project" value="UniProtKB-SubCell"/>
</dbReference>
<evidence type="ECO:0000256" key="4">
    <source>
        <dbReference type="ARBA" id="ARBA00004479"/>
    </source>
</evidence>
<keyword evidence="12" id="KW-0808">Transferase</keyword>
<dbReference type="GO" id="GO:0004674">
    <property type="term" value="F:protein serine/threonine kinase activity"/>
    <property type="evidence" value="ECO:0007669"/>
    <property type="project" value="UniProtKB-KW"/>
</dbReference>
<keyword evidence="23" id="KW-0675">Receptor</keyword>
<feature type="domain" description="Protein kinase" evidence="30">
    <location>
        <begin position="815"/>
        <end position="1096"/>
    </location>
</feature>
<organism evidence="31 32">
    <name type="scientific">Phaseolus vulgaris</name>
    <name type="common">Kidney bean</name>
    <name type="synonym">French bean</name>
    <dbReference type="NCBI Taxonomy" id="3885"/>
    <lineage>
        <taxon>Eukaryota</taxon>
        <taxon>Viridiplantae</taxon>
        <taxon>Streptophyta</taxon>
        <taxon>Embryophyta</taxon>
        <taxon>Tracheophyta</taxon>
        <taxon>Spermatophyta</taxon>
        <taxon>Magnoliopsida</taxon>
        <taxon>eudicotyledons</taxon>
        <taxon>Gunneridae</taxon>
        <taxon>Pentapetalae</taxon>
        <taxon>rosids</taxon>
        <taxon>fabids</taxon>
        <taxon>Fabales</taxon>
        <taxon>Fabaceae</taxon>
        <taxon>Papilionoideae</taxon>
        <taxon>50 kb inversion clade</taxon>
        <taxon>NPAAA clade</taxon>
        <taxon>indigoferoid/millettioid clade</taxon>
        <taxon>Phaseoleae</taxon>
        <taxon>Phaseolus</taxon>
    </lineage>
</organism>
<keyword evidence="9" id="KW-0723">Serine/threonine-protein kinase</keyword>
<protein>
    <recommendedName>
        <fullName evidence="6">non-specific serine/threonine protein kinase</fullName>
        <ecNumber evidence="6">2.7.11.1</ecNumber>
    </recommendedName>
</protein>
<comment type="similarity">
    <text evidence="25">Belongs to the polygalacturonase-inhibiting protein family.</text>
</comment>
<evidence type="ECO:0000256" key="5">
    <source>
        <dbReference type="ARBA" id="ARBA00008684"/>
    </source>
</evidence>
<evidence type="ECO:0000256" key="25">
    <source>
        <dbReference type="ARBA" id="ARBA00038043"/>
    </source>
</evidence>
<comment type="subcellular location">
    <subcellularLocation>
        <location evidence="1">Cell membrane</location>
        <topology evidence="1">Single-pass membrane protein</topology>
    </subcellularLocation>
    <subcellularLocation>
        <location evidence="2">Membrane</location>
        <topology evidence="2">Peripheral membrane protein</topology>
    </subcellularLocation>
    <subcellularLocation>
        <location evidence="4">Membrane</location>
        <topology evidence="4">Single-pass type I membrane protein</topology>
    </subcellularLocation>
    <subcellularLocation>
        <location evidence="3">Secreted</location>
        <location evidence="3">Cell wall</location>
    </subcellularLocation>
</comment>
<dbReference type="EMBL" id="CM002292">
    <property type="protein sequence ID" value="ESW21243.1"/>
    <property type="molecule type" value="Genomic_DNA"/>
</dbReference>
<evidence type="ECO:0000256" key="2">
    <source>
        <dbReference type="ARBA" id="ARBA00004170"/>
    </source>
</evidence>
<keyword evidence="21 29" id="KW-0472">Membrane</keyword>
<comment type="similarity">
    <text evidence="5">Belongs to the protein kinase superfamily. Ser/Thr protein kinase family.</text>
</comment>
<evidence type="ECO:0000256" key="23">
    <source>
        <dbReference type="ARBA" id="ARBA00023170"/>
    </source>
</evidence>
<keyword evidence="18" id="KW-0611">Plant defense</keyword>
<keyword evidence="19" id="KW-0067">ATP-binding</keyword>
<dbReference type="GO" id="GO:0005524">
    <property type="term" value="F:ATP binding"/>
    <property type="evidence" value="ECO:0007669"/>
    <property type="project" value="UniProtKB-KW"/>
</dbReference>
<accession>V7BW25</accession>
<sequence>MMALDCSFHFLSGVYMMLLFCLGIVLVNSVNEEGSSLLMFKASLHDPNNNLYNWNSSDLTPCNWTGVYCTGSVVTGVKLYQLNLSGTLAPTICNLPKLLELNLSKNFISGPIPDGFADCGSLEVLDLCTNRLHGHLLTPISKITTLKKLYLCENYMYDEVPEELGNLVSLEELGNLVSLEELVIYSNNLTGRIPSSIRKLKRLRVIRAGLNGLSGPIPTEISECESLEILGLAQNQLEGSIPRELQKLQNLTTILLWQNSFSGEIPPEIGNISSLELLALHQNSLTGGVPRELGKLSQLKRLYMYTNMLNGTIPPELGNCTKAIEIDLSENHLIGIIPKELGLISNLSLLHLFENNLQGHIPRELGQLRVLRNLDLSLNSLTGTIPLEFENLTYMEDLQLFDNQLEGVIPPRLGAIRNLTILDISANNLFGMIPLHLCGYQKLQFLSLGSNRLFGNIPYSLKTCKSLVQLMLGDNLLTGSLPVELYELHNLTALELYQNRFSGMINPGIGQLRNLERLLLSANYFEGYLPPEIGSLTQLVTFNVSSNRFSGSIPHELGNCVRLQRLDLSRNHFTGMLPNEIGSLVNLELLKVSDNMLSGEIPGTLGNLIRLTDLELGGNQFSGSISIHLGRLAALQIALNLSHNKLSGSIPDSLGNLQMLESLYLNDNQLVGEIPRSIGDLLSLVVCNVSNNKLVGFVPDTTTFRKMDFMNFAGNNGLCRVGTSHCHPSVSSSHAAKQNWIRNGSSREKIVSIVSGVVGLVSLIFIVWICLAMRHRSHDAFASLEGQPNTHVLDNYYFPKEGFTYQDLLEATGNFSENAVLGRGACGTVYKAVMSDGEVIAVKKLNSRGEGANSVDRSFLAEISTLGKIRHRNIVKLYGFCYHEDSNLLLYEYMENGSLGEQLHSSAITCALDWSSRYKIALGAAEGLCYLHYDCKPQIIHRDIKSNNILLDEVFQAHVGDFGLAKLIDFSFSKSMSAVAGSYGYIAPEYAYTMKVTEKCDIYSFGVVLLELVTGRSPVQPLEQGGDLVTCVRRAIQASVPTSELFDKRLNLSAPKTVEEMSLILKIALFCTSTSPLNRPTMREVIAMLIDAREYVSNSPTSPTSESPLHEDDAISSKDDGVEL</sequence>
<evidence type="ECO:0000256" key="29">
    <source>
        <dbReference type="SAM" id="Phobius"/>
    </source>
</evidence>
<dbReference type="SMART" id="SM00369">
    <property type="entry name" value="LRR_TYP"/>
    <property type="match status" value="9"/>
</dbReference>
<dbReference type="FunFam" id="1.10.510.10:FF:000365">
    <property type="entry name" value="Leucine-rich repeat receptor-like serine/threonine-protein kinase At1g17230"/>
    <property type="match status" value="1"/>
</dbReference>
<dbReference type="FunFam" id="3.30.200.20:FF:000219">
    <property type="entry name" value="Leucine-rich repeat receptor-like serine/threonine-protein kinase"/>
    <property type="match status" value="1"/>
</dbReference>
<comment type="catalytic activity">
    <reaction evidence="26">
        <text>L-threonyl-[protein] + ATP = O-phospho-L-threonyl-[protein] + ADP + H(+)</text>
        <dbReference type="Rhea" id="RHEA:46608"/>
        <dbReference type="Rhea" id="RHEA-COMP:11060"/>
        <dbReference type="Rhea" id="RHEA-COMP:11605"/>
        <dbReference type="ChEBI" id="CHEBI:15378"/>
        <dbReference type="ChEBI" id="CHEBI:30013"/>
        <dbReference type="ChEBI" id="CHEBI:30616"/>
        <dbReference type="ChEBI" id="CHEBI:61977"/>
        <dbReference type="ChEBI" id="CHEBI:456216"/>
        <dbReference type="EC" id="2.7.11.1"/>
    </reaction>
</comment>
<dbReference type="FunFam" id="3.80.10.10:FF:000844">
    <property type="entry name" value="Leucine-rich repeat receptor-like serine/threonine-protein kinase isoform B"/>
    <property type="match status" value="1"/>
</dbReference>
<keyword evidence="22" id="KW-1015">Disulfide bond</keyword>
<dbReference type="InterPro" id="IPR011009">
    <property type="entry name" value="Kinase-like_dom_sf"/>
</dbReference>
<feature type="compositionally biased region" description="Basic and acidic residues" evidence="28">
    <location>
        <begin position="1108"/>
        <end position="1124"/>
    </location>
</feature>
<gene>
    <name evidence="31" type="ORF">PHAVU_005G054300g</name>
</gene>
<evidence type="ECO:0000256" key="20">
    <source>
        <dbReference type="ARBA" id="ARBA00022989"/>
    </source>
</evidence>
<dbReference type="InterPro" id="IPR008271">
    <property type="entry name" value="Ser/Thr_kinase_AS"/>
</dbReference>
<evidence type="ECO:0000256" key="1">
    <source>
        <dbReference type="ARBA" id="ARBA00004162"/>
    </source>
</evidence>
<keyword evidence="14" id="KW-0732">Signal</keyword>
<keyword evidence="16" id="KW-0547">Nucleotide-binding</keyword>
<dbReference type="SMART" id="SM00220">
    <property type="entry name" value="S_TKc"/>
    <property type="match status" value="1"/>
</dbReference>
<dbReference type="AlphaFoldDB" id="V7BW25"/>
<evidence type="ECO:0000256" key="11">
    <source>
        <dbReference type="ARBA" id="ARBA00022614"/>
    </source>
</evidence>
<dbReference type="InterPro" id="IPR001611">
    <property type="entry name" value="Leu-rich_rpt"/>
</dbReference>
<dbReference type="SUPFAM" id="SSF52047">
    <property type="entry name" value="RNI-like"/>
    <property type="match status" value="1"/>
</dbReference>
<evidence type="ECO:0000256" key="6">
    <source>
        <dbReference type="ARBA" id="ARBA00012513"/>
    </source>
</evidence>
<dbReference type="PANTHER" id="PTHR27000">
    <property type="entry name" value="LEUCINE-RICH REPEAT RECEPTOR-LIKE PROTEIN KINASE FAMILY PROTEIN-RELATED"/>
    <property type="match status" value="1"/>
</dbReference>
<keyword evidence="15" id="KW-0677">Repeat</keyword>
<dbReference type="InterPro" id="IPR013210">
    <property type="entry name" value="LRR_N_plant-typ"/>
</dbReference>
<dbReference type="FunFam" id="3.80.10.10:FF:000177">
    <property type="entry name" value="Leucine-rich repeat receptor-like serine/threonine-protein kinase At1g17230"/>
    <property type="match status" value="1"/>
</dbReference>
<dbReference type="Gene3D" id="3.30.200.20">
    <property type="entry name" value="Phosphorylase Kinase, domain 1"/>
    <property type="match status" value="1"/>
</dbReference>
<dbReference type="Pfam" id="PF08263">
    <property type="entry name" value="LRRNT_2"/>
    <property type="match status" value="1"/>
</dbReference>
<keyword evidence="7" id="KW-0134">Cell wall</keyword>
<dbReference type="Pfam" id="PF00560">
    <property type="entry name" value="LRR_1"/>
    <property type="match status" value="11"/>
</dbReference>
<dbReference type="Gene3D" id="1.10.510.10">
    <property type="entry name" value="Transferase(Phosphotransferase) domain 1"/>
    <property type="match status" value="1"/>
</dbReference>
<dbReference type="Pfam" id="PF00069">
    <property type="entry name" value="Pkinase"/>
    <property type="match status" value="1"/>
</dbReference>
<keyword evidence="17" id="KW-0418">Kinase</keyword>
<feature type="region of interest" description="Disordered" evidence="28">
    <location>
        <begin position="1097"/>
        <end position="1124"/>
    </location>
</feature>
<evidence type="ECO:0000256" key="18">
    <source>
        <dbReference type="ARBA" id="ARBA00022821"/>
    </source>
</evidence>
<dbReference type="InterPro" id="IPR032675">
    <property type="entry name" value="LRR_dom_sf"/>
</dbReference>
<evidence type="ECO:0000256" key="15">
    <source>
        <dbReference type="ARBA" id="ARBA00022737"/>
    </source>
</evidence>
<feature type="transmembrane region" description="Helical" evidence="29">
    <location>
        <begin position="7"/>
        <end position="27"/>
    </location>
</feature>
<dbReference type="Gramene" id="ESW21243">
    <property type="protein sequence ID" value="ESW21243"/>
    <property type="gene ID" value="PHAVU_005G054300g"/>
</dbReference>
<dbReference type="FunFam" id="3.80.10.10:FF:000400">
    <property type="entry name" value="Nuclear pore complex protein NUP107"/>
    <property type="match status" value="1"/>
</dbReference>
<evidence type="ECO:0000256" key="16">
    <source>
        <dbReference type="ARBA" id="ARBA00022741"/>
    </source>
</evidence>
<evidence type="ECO:0000256" key="24">
    <source>
        <dbReference type="ARBA" id="ARBA00023180"/>
    </source>
</evidence>
<keyword evidence="11" id="KW-0433">Leucine-rich repeat</keyword>
<evidence type="ECO:0000259" key="30">
    <source>
        <dbReference type="PROSITE" id="PS50011"/>
    </source>
</evidence>
<evidence type="ECO:0000256" key="13">
    <source>
        <dbReference type="ARBA" id="ARBA00022692"/>
    </source>
</evidence>
<dbReference type="GO" id="GO:0006952">
    <property type="term" value="P:defense response"/>
    <property type="evidence" value="ECO:0007669"/>
    <property type="project" value="UniProtKB-KW"/>
</dbReference>
<dbReference type="Proteomes" id="UP000000226">
    <property type="component" value="Chromosome 5"/>
</dbReference>
<comment type="catalytic activity">
    <reaction evidence="27">
        <text>L-seryl-[protein] + ATP = O-phospho-L-seryl-[protein] + ADP + H(+)</text>
        <dbReference type="Rhea" id="RHEA:17989"/>
        <dbReference type="Rhea" id="RHEA-COMP:9863"/>
        <dbReference type="Rhea" id="RHEA-COMP:11604"/>
        <dbReference type="ChEBI" id="CHEBI:15378"/>
        <dbReference type="ChEBI" id="CHEBI:29999"/>
        <dbReference type="ChEBI" id="CHEBI:30616"/>
        <dbReference type="ChEBI" id="CHEBI:83421"/>
        <dbReference type="ChEBI" id="CHEBI:456216"/>
        <dbReference type="EC" id="2.7.11.1"/>
    </reaction>
</comment>
<evidence type="ECO:0000256" key="10">
    <source>
        <dbReference type="ARBA" id="ARBA00022553"/>
    </source>
</evidence>
<keyword evidence="8" id="KW-0964">Secreted</keyword>
<dbReference type="SMR" id="V7BW25"/>
<evidence type="ECO:0000313" key="32">
    <source>
        <dbReference type="Proteomes" id="UP000000226"/>
    </source>
</evidence>
<name>V7BW25_PHAVU</name>
<dbReference type="OrthoDB" id="676979at2759"/>
<keyword evidence="20 29" id="KW-1133">Transmembrane helix</keyword>
<dbReference type="OMA" id="YKAIMPD"/>
<dbReference type="SUPFAM" id="SSF52058">
    <property type="entry name" value="L domain-like"/>
    <property type="match status" value="2"/>
</dbReference>
<keyword evidence="10" id="KW-0597">Phosphoprotein</keyword>
<dbReference type="Gene3D" id="3.80.10.10">
    <property type="entry name" value="Ribonuclease Inhibitor"/>
    <property type="match status" value="5"/>
</dbReference>
<dbReference type="PANTHER" id="PTHR27000:SF588">
    <property type="entry name" value="OS07G0152200 PROTEIN"/>
    <property type="match status" value="1"/>
</dbReference>
<keyword evidence="32" id="KW-1185">Reference proteome</keyword>
<dbReference type="SUPFAM" id="SSF56112">
    <property type="entry name" value="Protein kinase-like (PK-like)"/>
    <property type="match status" value="1"/>
</dbReference>
<dbReference type="PROSITE" id="PS00108">
    <property type="entry name" value="PROTEIN_KINASE_ST"/>
    <property type="match status" value="1"/>
</dbReference>
<dbReference type="eggNOG" id="ENOG502QPT1">
    <property type="taxonomic scope" value="Eukaryota"/>
</dbReference>
<evidence type="ECO:0000256" key="27">
    <source>
        <dbReference type="ARBA" id="ARBA00048679"/>
    </source>
</evidence>
<evidence type="ECO:0000256" key="26">
    <source>
        <dbReference type="ARBA" id="ARBA00047899"/>
    </source>
</evidence>
<evidence type="ECO:0000313" key="31">
    <source>
        <dbReference type="EMBL" id="ESW21243.1"/>
    </source>
</evidence>
<feature type="compositionally biased region" description="Low complexity" evidence="28">
    <location>
        <begin position="1097"/>
        <end position="1107"/>
    </location>
</feature>
<evidence type="ECO:0000256" key="17">
    <source>
        <dbReference type="ARBA" id="ARBA00022777"/>
    </source>
</evidence>
<evidence type="ECO:0000256" key="7">
    <source>
        <dbReference type="ARBA" id="ARBA00022512"/>
    </source>
</evidence>
<keyword evidence="13 29" id="KW-0812">Transmembrane</keyword>
<evidence type="ECO:0000256" key="21">
    <source>
        <dbReference type="ARBA" id="ARBA00023136"/>
    </source>
</evidence>
<reference evidence="32" key="1">
    <citation type="journal article" date="2014" name="Nat. Genet.">
        <title>A reference genome for common bean and genome-wide analysis of dual domestications.</title>
        <authorList>
            <person name="Schmutz J."/>
            <person name="McClean P.E."/>
            <person name="Mamidi S."/>
            <person name="Wu G.A."/>
            <person name="Cannon S.B."/>
            <person name="Grimwood J."/>
            <person name="Jenkins J."/>
            <person name="Shu S."/>
            <person name="Song Q."/>
            <person name="Chavarro C."/>
            <person name="Torres-Torres M."/>
            <person name="Geffroy V."/>
            <person name="Moghaddam S.M."/>
            <person name="Gao D."/>
            <person name="Abernathy B."/>
            <person name="Barry K."/>
            <person name="Blair M."/>
            <person name="Brick M.A."/>
            <person name="Chovatia M."/>
            <person name="Gepts P."/>
            <person name="Goodstein D.M."/>
            <person name="Gonzales M."/>
            <person name="Hellsten U."/>
            <person name="Hyten D.L."/>
            <person name="Jia G."/>
            <person name="Kelly J.D."/>
            <person name="Kudrna D."/>
            <person name="Lee R."/>
            <person name="Richard M.M."/>
            <person name="Miklas P.N."/>
            <person name="Osorno J.M."/>
            <person name="Rodrigues J."/>
            <person name="Thareau V."/>
            <person name="Urrea C.A."/>
            <person name="Wang M."/>
            <person name="Yu Y."/>
            <person name="Zhang M."/>
            <person name="Wing R.A."/>
            <person name="Cregan P.B."/>
            <person name="Rokhsar D.S."/>
            <person name="Jackson S.A."/>
        </authorList>
    </citation>
    <scope>NUCLEOTIDE SEQUENCE [LARGE SCALE GENOMIC DNA]</scope>
    <source>
        <strain evidence="32">cv. G19833</strain>
    </source>
</reference>
<dbReference type="EC" id="2.7.11.1" evidence="6"/>
<evidence type="ECO:0000256" key="14">
    <source>
        <dbReference type="ARBA" id="ARBA00022729"/>
    </source>
</evidence>
<evidence type="ECO:0000256" key="28">
    <source>
        <dbReference type="SAM" id="MobiDB-lite"/>
    </source>
</evidence>
<evidence type="ECO:0000256" key="8">
    <source>
        <dbReference type="ARBA" id="ARBA00022525"/>
    </source>
</evidence>
<dbReference type="PROSITE" id="PS50011">
    <property type="entry name" value="PROTEIN_KINASE_DOM"/>
    <property type="match status" value="1"/>
</dbReference>
<dbReference type="FunFam" id="3.80.10.10:FF:000588">
    <property type="entry name" value="Leucine-rich repeat receptor-like serine/threonine-protein kinase isoform B"/>
    <property type="match status" value="1"/>
</dbReference>
<dbReference type="InterPro" id="IPR000719">
    <property type="entry name" value="Prot_kinase_dom"/>
</dbReference>
<evidence type="ECO:0000256" key="22">
    <source>
        <dbReference type="ARBA" id="ARBA00023157"/>
    </source>
</evidence>
<evidence type="ECO:0000256" key="12">
    <source>
        <dbReference type="ARBA" id="ARBA00022679"/>
    </source>
</evidence>
<proteinExistence type="inferred from homology"/>
<keyword evidence="24" id="KW-0325">Glycoprotein</keyword>
<evidence type="ECO:0000256" key="19">
    <source>
        <dbReference type="ARBA" id="ARBA00022840"/>
    </source>
</evidence>
<dbReference type="InterPro" id="IPR003591">
    <property type="entry name" value="Leu-rich_rpt_typical-subtyp"/>
</dbReference>